<keyword evidence="4" id="KW-1185">Reference proteome</keyword>
<comment type="caution">
    <text evidence="3">The sequence shown here is derived from an EMBL/GenBank/DDBJ whole genome shotgun (WGS) entry which is preliminary data.</text>
</comment>
<dbReference type="InterPro" id="IPR002933">
    <property type="entry name" value="Peptidase_M20"/>
</dbReference>
<evidence type="ECO:0000313" key="4">
    <source>
        <dbReference type="Proteomes" id="UP000635278"/>
    </source>
</evidence>
<sequence>MSLSALETIKERRPEFDAIRHDIHAHPELGLEEHRTAELVASKLESWGIEVHRGIGKTGVVGVLRRGNGDRAIGLRADMDALPMNEASGRAWSSTTPGMMHACGHDGHTTMLLAAAQYLADTRNFSGTVNFIFQPAEEGLGGAQAMLRDGLFERFPCDSVYGLHNQPDLPVGEFLMTPGPAMAGGGFFDIILTGVGAHAARPQAGVDPVIAVCQLVIALQTIVSRTVAPGDPVVLSITKLGGGDAYNVIPQTASFGGTYRCMSRTTMQQVRERIERMTHELAAGFGVKAEVKFGEIFAPLINNPKNTELAAEVAASIVGADAVNARAPAVTGSEDFSFMLEKVPGAFIRVGNGHTAGLHHPAYDFNDEAIPYGAALLAGLVEKSLSQDTFE</sequence>
<dbReference type="Pfam" id="PF07687">
    <property type="entry name" value="M20_dimer"/>
    <property type="match status" value="1"/>
</dbReference>
<evidence type="ECO:0000313" key="3">
    <source>
        <dbReference type="EMBL" id="NHN86293.1"/>
    </source>
</evidence>
<name>A0ABX0JU52_9PROT</name>
<dbReference type="PANTHER" id="PTHR11014:SF63">
    <property type="entry name" value="METALLOPEPTIDASE, PUTATIVE (AFU_ORTHOLOGUE AFUA_6G09600)-RELATED"/>
    <property type="match status" value="1"/>
</dbReference>
<dbReference type="InterPro" id="IPR017439">
    <property type="entry name" value="Amidohydrolase"/>
</dbReference>
<gene>
    <name evidence="3" type="ORF">GOB93_16855</name>
</gene>
<dbReference type="Gene3D" id="3.40.630.10">
    <property type="entry name" value="Zn peptidases"/>
    <property type="match status" value="1"/>
</dbReference>
<dbReference type="RefSeq" id="WP_173584670.1">
    <property type="nucleotide sequence ID" value="NZ_WOTB01000031.1"/>
</dbReference>
<keyword evidence="1" id="KW-0378">Hydrolase</keyword>
<evidence type="ECO:0000256" key="1">
    <source>
        <dbReference type="ARBA" id="ARBA00022801"/>
    </source>
</evidence>
<dbReference type="Gene3D" id="3.30.70.360">
    <property type="match status" value="1"/>
</dbReference>
<dbReference type="PANTHER" id="PTHR11014">
    <property type="entry name" value="PEPTIDASE M20 FAMILY MEMBER"/>
    <property type="match status" value="1"/>
</dbReference>
<dbReference type="Proteomes" id="UP000635278">
    <property type="component" value="Unassembled WGS sequence"/>
</dbReference>
<organism evidence="3 4">
    <name type="scientific">Acetobacter musti</name>
    <dbReference type="NCBI Taxonomy" id="864732"/>
    <lineage>
        <taxon>Bacteria</taxon>
        <taxon>Pseudomonadati</taxon>
        <taxon>Pseudomonadota</taxon>
        <taxon>Alphaproteobacteria</taxon>
        <taxon>Acetobacterales</taxon>
        <taxon>Acetobacteraceae</taxon>
        <taxon>Acetobacter</taxon>
    </lineage>
</organism>
<evidence type="ECO:0000259" key="2">
    <source>
        <dbReference type="Pfam" id="PF07687"/>
    </source>
</evidence>
<dbReference type="Pfam" id="PF01546">
    <property type="entry name" value="Peptidase_M20"/>
    <property type="match status" value="1"/>
</dbReference>
<dbReference type="InterPro" id="IPR011650">
    <property type="entry name" value="Peptidase_M20_dimer"/>
</dbReference>
<dbReference type="EMBL" id="WOTB01000031">
    <property type="protein sequence ID" value="NHN86293.1"/>
    <property type="molecule type" value="Genomic_DNA"/>
</dbReference>
<feature type="domain" description="Peptidase M20 dimerisation" evidence="2">
    <location>
        <begin position="188"/>
        <end position="277"/>
    </location>
</feature>
<dbReference type="SUPFAM" id="SSF55031">
    <property type="entry name" value="Bacterial exopeptidase dimerisation domain"/>
    <property type="match status" value="1"/>
</dbReference>
<protein>
    <submittedName>
        <fullName evidence="3">Amidohydrolase</fullName>
    </submittedName>
</protein>
<dbReference type="InterPro" id="IPR036264">
    <property type="entry name" value="Bact_exopeptidase_dim_dom"/>
</dbReference>
<reference evidence="3 4" key="1">
    <citation type="journal article" date="2020" name="Int. J. Syst. Evol. Microbiol.">
        <title>Novel acetic acid bacteria from cider fermentations: Acetobacter conturbans sp. nov. and Acetobacter fallax sp. nov.</title>
        <authorList>
            <person name="Sombolestani A.S."/>
            <person name="Cleenwerck I."/>
            <person name="Cnockaert M."/>
            <person name="Borremans W."/>
            <person name="Wieme A.D."/>
            <person name="De Vuyst L."/>
            <person name="Vandamme P."/>
        </authorList>
    </citation>
    <scope>NUCLEOTIDE SEQUENCE [LARGE SCALE GENOMIC DNA]</scope>
    <source>
        <strain evidence="3 4">LMG 30640</strain>
    </source>
</reference>
<proteinExistence type="predicted"/>
<dbReference type="SUPFAM" id="SSF53187">
    <property type="entry name" value="Zn-dependent exopeptidases"/>
    <property type="match status" value="1"/>
</dbReference>
<dbReference type="PIRSF" id="PIRSF005962">
    <property type="entry name" value="Pept_M20D_amidohydro"/>
    <property type="match status" value="1"/>
</dbReference>
<accession>A0ABX0JU52</accession>
<dbReference type="CDD" id="cd05666">
    <property type="entry name" value="M20_Acy1-like"/>
    <property type="match status" value="1"/>
</dbReference>
<dbReference type="NCBIfam" id="TIGR01891">
    <property type="entry name" value="amidohydrolases"/>
    <property type="match status" value="1"/>
</dbReference>